<evidence type="ECO:0000259" key="4">
    <source>
        <dbReference type="PROSITE" id="PS50995"/>
    </source>
</evidence>
<comment type="caution">
    <text evidence="5">The sequence shown here is derived from an EMBL/GenBank/DDBJ whole genome shotgun (WGS) entry which is preliminary data.</text>
</comment>
<dbReference type="AlphaFoldDB" id="A0A369BII0"/>
<dbReference type="GO" id="GO:0003677">
    <property type="term" value="F:DNA binding"/>
    <property type="evidence" value="ECO:0007669"/>
    <property type="project" value="UniProtKB-KW"/>
</dbReference>
<keyword evidence="3" id="KW-0804">Transcription</keyword>
<protein>
    <submittedName>
        <fullName evidence="5">DNA-binding MarR family transcriptional regulator</fullName>
    </submittedName>
</protein>
<sequence>MEQESKVLIERYMAAYFTVTKRMNGELREVLQDDMTMDQFQIIDYIVMQGKVTSTELADTFAVGKSSITAIITRLADKGILERTRDNDDRRVVYLSLTERGIGHYKKAQAKIMETLSTYLVHFNAEEVEGFLGVFEKLAYLLEEESGES</sequence>
<evidence type="ECO:0000256" key="1">
    <source>
        <dbReference type="ARBA" id="ARBA00023015"/>
    </source>
</evidence>
<keyword evidence="6" id="KW-1185">Reference proteome</keyword>
<dbReference type="PANTHER" id="PTHR42756:SF1">
    <property type="entry name" value="TRANSCRIPTIONAL REPRESSOR OF EMRAB OPERON"/>
    <property type="match status" value="1"/>
</dbReference>
<dbReference type="Gene3D" id="1.10.10.10">
    <property type="entry name" value="Winged helix-like DNA-binding domain superfamily/Winged helix DNA-binding domain"/>
    <property type="match status" value="1"/>
</dbReference>
<dbReference type="PANTHER" id="PTHR42756">
    <property type="entry name" value="TRANSCRIPTIONAL REGULATOR, MARR"/>
    <property type="match status" value="1"/>
</dbReference>
<evidence type="ECO:0000313" key="6">
    <source>
        <dbReference type="Proteomes" id="UP000253090"/>
    </source>
</evidence>
<accession>A0A369BII0</accession>
<gene>
    <name evidence="5" type="ORF">DFP94_102131</name>
</gene>
<dbReference type="InterPro" id="IPR036388">
    <property type="entry name" value="WH-like_DNA-bd_sf"/>
</dbReference>
<dbReference type="SUPFAM" id="SSF46785">
    <property type="entry name" value="Winged helix' DNA-binding domain"/>
    <property type="match status" value="1"/>
</dbReference>
<keyword evidence="1" id="KW-0805">Transcription regulation</keyword>
<dbReference type="Proteomes" id="UP000253090">
    <property type="component" value="Unassembled WGS sequence"/>
</dbReference>
<organism evidence="5 6">
    <name type="scientific">Fontibacillus phaseoli</name>
    <dbReference type="NCBI Taxonomy" id="1416533"/>
    <lineage>
        <taxon>Bacteria</taxon>
        <taxon>Bacillati</taxon>
        <taxon>Bacillota</taxon>
        <taxon>Bacilli</taxon>
        <taxon>Bacillales</taxon>
        <taxon>Paenibacillaceae</taxon>
        <taxon>Fontibacillus</taxon>
    </lineage>
</organism>
<dbReference type="GO" id="GO:0003700">
    <property type="term" value="F:DNA-binding transcription factor activity"/>
    <property type="evidence" value="ECO:0007669"/>
    <property type="project" value="InterPro"/>
</dbReference>
<evidence type="ECO:0000313" key="5">
    <source>
        <dbReference type="EMBL" id="RCX21383.1"/>
    </source>
</evidence>
<name>A0A369BII0_9BACL</name>
<evidence type="ECO:0000256" key="2">
    <source>
        <dbReference type="ARBA" id="ARBA00023125"/>
    </source>
</evidence>
<dbReference type="PROSITE" id="PS50995">
    <property type="entry name" value="HTH_MARR_2"/>
    <property type="match status" value="1"/>
</dbReference>
<dbReference type="PRINTS" id="PR00598">
    <property type="entry name" value="HTHMARR"/>
</dbReference>
<dbReference type="InterPro" id="IPR000835">
    <property type="entry name" value="HTH_MarR-typ"/>
</dbReference>
<dbReference type="EMBL" id="QPJW01000002">
    <property type="protein sequence ID" value="RCX21383.1"/>
    <property type="molecule type" value="Genomic_DNA"/>
</dbReference>
<keyword evidence="2 5" id="KW-0238">DNA-binding</keyword>
<dbReference type="InterPro" id="IPR036390">
    <property type="entry name" value="WH_DNA-bd_sf"/>
</dbReference>
<evidence type="ECO:0000256" key="3">
    <source>
        <dbReference type="ARBA" id="ARBA00023163"/>
    </source>
</evidence>
<reference evidence="5 6" key="1">
    <citation type="submission" date="2018-07" db="EMBL/GenBank/DDBJ databases">
        <title>Genomic Encyclopedia of Type Strains, Phase III (KMG-III): the genomes of soil and plant-associated and newly described type strains.</title>
        <authorList>
            <person name="Whitman W."/>
        </authorList>
    </citation>
    <scope>NUCLEOTIDE SEQUENCE [LARGE SCALE GENOMIC DNA]</scope>
    <source>
        <strain evidence="5 6">CECT 8333</strain>
    </source>
</reference>
<dbReference type="SMART" id="SM00347">
    <property type="entry name" value="HTH_MARR"/>
    <property type="match status" value="1"/>
</dbReference>
<dbReference type="Pfam" id="PF01047">
    <property type="entry name" value="MarR"/>
    <property type="match status" value="1"/>
</dbReference>
<proteinExistence type="predicted"/>
<feature type="domain" description="HTH marR-type" evidence="4">
    <location>
        <begin position="1"/>
        <end position="140"/>
    </location>
</feature>